<dbReference type="HOGENOM" id="CLU_188488_1_0_0"/>
<dbReference type="SUPFAM" id="SSF140683">
    <property type="entry name" value="SP0561-like"/>
    <property type="match status" value="1"/>
</dbReference>
<dbReference type="KEGG" id="dap:Dacet_2183"/>
<dbReference type="PaxDb" id="522772-Dacet_2183"/>
<name>D4H2F4_DENA2</name>
<protein>
    <recommendedName>
        <fullName evidence="1">DUF1858 domain-containing protein</fullName>
    </recommendedName>
</protein>
<evidence type="ECO:0000313" key="2">
    <source>
        <dbReference type="EMBL" id="ADD68945.1"/>
    </source>
</evidence>
<gene>
    <name evidence="2" type="ordered locus">Dacet_2183</name>
</gene>
<evidence type="ECO:0000313" key="3">
    <source>
        <dbReference type="Proteomes" id="UP000002012"/>
    </source>
</evidence>
<evidence type="ECO:0000259" key="1">
    <source>
        <dbReference type="Pfam" id="PF08984"/>
    </source>
</evidence>
<dbReference type="InParanoid" id="D4H2F4"/>
<dbReference type="STRING" id="522772.Dacet_2183"/>
<dbReference type="EMBL" id="CP001968">
    <property type="protein sequence ID" value="ADD68945.1"/>
    <property type="molecule type" value="Genomic_DNA"/>
</dbReference>
<accession>D4H2F4</accession>
<dbReference type="OrthoDB" id="411397at2"/>
<feature type="domain" description="DUF1858" evidence="1">
    <location>
        <begin position="2"/>
        <end position="59"/>
    </location>
</feature>
<dbReference type="AlphaFoldDB" id="D4H2F4"/>
<dbReference type="Proteomes" id="UP000002012">
    <property type="component" value="Chromosome"/>
</dbReference>
<dbReference type="RefSeq" id="WP_013011448.1">
    <property type="nucleotide sequence ID" value="NC_013943.1"/>
</dbReference>
<reference evidence="2 3" key="1">
    <citation type="journal article" date="2010" name="Stand. Genomic Sci.">
        <title>Complete genome sequence of Denitrovibrio acetiphilus type strain (N2460).</title>
        <authorList>
            <person name="Kiss H."/>
            <person name="Lang E."/>
            <person name="Lapidus A."/>
            <person name="Copeland A."/>
            <person name="Nolan M."/>
            <person name="Glavina Del Rio T."/>
            <person name="Chen F."/>
            <person name="Lucas S."/>
            <person name="Tice H."/>
            <person name="Cheng J.F."/>
            <person name="Han C."/>
            <person name="Goodwin L."/>
            <person name="Pitluck S."/>
            <person name="Liolios K."/>
            <person name="Pati A."/>
            <person name="Ivanova N."/>
            <person name="Mavromatis K."/>
            <person name="Chen A."/>
            <person name="Palaniappan K."/>
            <person name="Land M."/>
            <person name="Hauser L."/>
            <person name="Chang Y.J."/>
            <person name="Jeffries C.D."/>
            <person name="Detter J.C."/>
            <person name="Brettin T."/>
            <person name="Spring S."/>
            <person name="Rohde M."/>
            <person name="Goker M."/>
            <person name="Woyke T."/>
            <person name="Bristow J."/>
            <person name="Eisen J.A."/>
            <person name="Markowitz V."/>
            <person name="Hugenholtz P."/>
            <person name="Kyrpides N.C."/>
            <person name="Klenk H.P."/>
        </authorList>
    </citation>
    <scope>NUCLEOTIDE SEQUENCE [LARGE SCALE GENOMIC DNA]</scope>
    <source>
        <strain evidence="3">DSM 12809 / NBRC 114555 / N2460</strain>
    </source>
</reference>
<dbReference type="Pfam" id="PF08984">
    <property type="entry name" value="DUF1858"/>
    <property type="match status" value="1"/>
</dbReference>
<sequence length="70" mass="7783">MITEKTKVYEAVSGNEHIKDIFIAFGFENITNPVKLNTVAKIMTIEAACHMKGVNLENFLNALNSAIENK</sequence>
<dbReference type="Gene3D" id="1.10.3910.10">
    <property type="entry name" value="SP0561-like"/>
    <property type="match status" value="1"/>
</dbReference>
<proteinExistence type="predicted"/>
<organism evidence="2 3">
    <name type="scientific">Denitrovibrio acetiphilus (strain DSM 12809 / NBRC 114555 / N2460)</name>
    <dbReference type="NCBI Taxonomy" id="522772"/>
    <lineage>
        <taxon>Bacteria</taxon>
        <taxon>Pseudomonadati</taxon>
        <taxon>Deferribacterota</taxon>
        <taxon>Deferribacteres</taxon>
        <taxon>Deferribacterales</taxon>
        <taxon>Geovibrionaceae</taxon>
        <taxon>Denitrovibrio</taxon>
    </lineage>
</organism>
<keyword evidence="3" id="KW-1185">Reference proteome</keyword>
<dbReference type="InterPro" id="IPR038062">
    <property type="entry name" value="ScdA-like_N_sf"/>
</dbReference>
<dbReference type="InterPro" id="IPR015077">
    <property type="entry name" value="DUF1858"/>
</dbReference>